<name>A0ABN2NDH5_9MICO</name>
<proteinExistence type="inferred from homology"/>
<dbReference type="Gene3D" id="3.40.50.1820">
    <property type="entry name" value="alpha/beta hydrolase"/>
    <property type="match status" value="1"/>
</dbReference>
<dbReference type="InterPro" id="IPR012291">
    <property type="entry name" value="CBM2_carb-bd_dom_sf"/>
</dbReference>
<keyword evidence="15" id="KW-1185">Reference proteome</keyword>
<evidence type="ECO:0000256" key="5">
    <source>
        <dbReference type="ARBA" id="ARBA00022729"/>
    </source>
</evidence>
<feature type="region of interest" description="Disordered" evidence="11">
    <location>
        <begin position="292"/>
        <end position="329"/>
    </location>
</feature>
<evidence type="ECO:0000256" key="1">
    <source>
        <dbReference type="ARBA" id="ARBA00004613"/>
    </source>
</evidence>
<keyword evidence="8" id="KW-0326">Glycosidase</keyword>
<keyword evidence="6" id="KW-0378">Hydrolase</keyword>
<comment type="similarity">
    <text evidence="2">Belongs to the faeC family.</text>
</comment>
<sequence length="421" mass="44060">MHHPTPSRGRRVLLAAAAALLATTGLIAPASAVAEAQLSTATTAATPGCGKPAGLSTGNHTIQSGGRSRTFQLDVPSGYDQNKPYRLVVGLHWWHGTSSNVVSENYYGLKPLSNGSTIFVAPQGIDNAWPNSGGQDVTFVDDVLRTVENALCVDTTQRFATGFSYGGGMSYALACARADVFRAVAVLNGAQLSGCSGGTQPVAYLGSHGVVDDVLNISQGRALRDKFLQNNGCQAKNAQEPAPGSGQHYKTEYTCRDGYPVTWIATDSGHQWQANGIGIPRYVWDFFTSLPSTTTPPTSSPTPSVSPTPPVSPTPTVSPTTPGTPTPAGACSATYRTVNSWQGGYQGEVTVQVRFATSSWSVSWTGGTVSQVWNGRMTTDGNLITVRNETWNGQLPAGGSATFGMIGSGTPPTSSMTCMRS</sequence>
<feature type="signal peptide" evidence="12">
    <location>
        <begin position="1"/>
        <end position="34"/>
    </location>
</feature>
<feature type="compositionally biased region" description="Pro residues" evidence="11">
    <location>
        <begin position="298"/>
        <end position="313"/>
    </location>
</feature>
<feature type="region of interest" description="Disordered" evidence="11">
    <location>
        <begin position="44"/>
        <end position="67"/>
    </location>
</feature>
<gene>
    <name evidence="14" type="ORF">GCM10009751_23100</name>
</gene>
<dbReference type="PROSITE" id="PS51173">
    <property type="entry name" value="CBM2"/>
    <property type="match status" value="1"/>
</dbReference>
<dbReference type="Proteomes" id="UP001501094">
    <property type="component" value="Unassembled WGS sequence"/>
</dbReference>
<dbReference type="Gene3D" id="2.60.40.290">
    <property type="match status" value="1"/>
</dbReference>
<feature type="chain" id="PRO_5045193428" description="CBM2 domain-containing protein" evidence="12">
    <location>
        <begin position="35"/>
        <end position="421"/>
    </location>
</feature>
<keyword evidence="9" id="KW-0624">Polysaccharide degradation</keyword>
<accession>A0ABN2NDH5</accession>
<evidence type="ECO:0000256" key="7">
    <source>
        <dbReference type="ARBA" id="ARBA00023277"/>
    </source>
</evidence>
<evidence type="ECO:0000313" key="14">
    <source>
        <dbReference type="EMBL" id="GAA1864385.1"/>
    </source>
</evidence>
<evidence type="ECO:0000256" key="8">
    <source>
        <dbReference type="ARBA" id="ARBA00023295"/>
    </source>
</evidence>
<evidence type="ECO:0000313" key="15">
    <source>
        <dbReference type="Proteomes" id="UP001501094"/>
    </source>
</evidence>
<keyword evidence="3" id="KW-0964">Secreted</keyword>
<dbReference type="PROSITE" id="PS51318">
    <property type="entry name" value="TAT"/>
    <property type="match status" value="1"/>
</dbReference>
<feature type="compositionally biased region" description="Polar residues" evidence="11">
    <location>
        <begin position="56"/>
        <end position="67"/>
    </location>
</feature>
<keyword evidence="4" id="KW-0858">Xylan degradation</keyword>
<evidence type="ECO:0000256" key="4">
    <source>
        <dbReference type="ARBA" id="ARBA00022651"/>
    </source>
</evidence>
<reference evidence="14 15" key="1">
    <citation type="journal article" date="2019" name="Int. J. Syst. Evol. Microbiol.">
        <title>The Global Catalogue of Microorganisms (GCM) 10K type strain sequencing project: providing services to taxonomists for standard genome sequencing and annotation.</title>
        <authorList>
            <consortium name="The Broad Institute Genomics Platform"/>
            <consortium name="The Broad Institute Genome Sequencing Center for Infectious Disease"/>
            <person name="Wu L."/>
            <person name="Ma J."/>
        </authorList>
    </citation>
    <scope>NUCLEOTIDE SEQUENCE [LARGE SCALE GENOMIC DNA]</scope>
    <source>
        <strain evidence="14 15">JCM 14326</strain>
    </source>
</reference>
<dbReference type="PANTHER" id="PTHR38050:SF1">
    <property type="entry name" value="FERULOYL ESTERASE C"/>
    <property type="match status" value="1"/>
</dbReference>
<dbReference type="InterPro" id="IPR043595">
    <property type="entry name" value="FaeB/C/D"/>
</dbReference>
<evidence type="ECO:0000256" key="9">
    <source>
        <dbReference type="ARBA" id="ARBA00023326"/>
    </source>
</evidence>
<dbReference type="InterPro" id="IPR006311">
    <property type="entry name" value="TAT_signal"/>
</dbReference>
<feature type="compositionally biased region" description="Low complexity" evidence="11">
    <location>
        <begin position="314"/>
        <end position="327"/>
    </location>
</feature>
<dbReference type="SUPFAM" id="SSF49384">
    <property type="entry name" value="Carbohydrate-binding domain"/>
    <property type="match status" value="1"/>
</dbReference>
<evidence type="ECO:0000256" key="10">
    <source>
        <dbReference type="ARBA" id="ARBA00025250"/>
    </source>
</evidence>
<comment type="caution">
    <text evidence="14">The sequence shown here is derived from an EMBL/GenBank/DDBJ whole genome shotgun (WGS) entry which is preliminary data.</text>
</comment>
<evidence type="ECO:0000259" key="13">
    <source>
        <dbReference type="PROSITE" id="PS51173"/>
    </source>
</evidence>
<keyword evidence="5 12" id="KW-0732">Signal</keyword>
<evidence type="ECO:0000256" key="11">
    <source>
        <dbReference type="SAM" id="MobiDB-lite"/>
    </source>
</evidence>
<organism evidence="14 15">
    <name type="scientific">Myceligenerans crystallogenes</name>
    <dbReference type="NCBI Taxonomy" id="316335"/>
    <lineage>
        <taxon>Bacteria</taxon>
        <taxon>Bacillati</taxon>
        <taxon>Actinomycetota</taxon>
        <taxon>Actinomycetes</taxon>
        <taxon>Micrococcales</taxon>
        <taxon>Promicromonosporaceae</taxon>
        <taxon>Myceligenerans</taxon>
    </lineage>
</organism>
<dbReference type="InterPro" id="IPR001919">
    <property type="entry name" value="CBD2"/>
</dbReference>
<comment type="function">
    <text evidence="10">Involved in degradation of plant cell walls. Hydrolyzes the feruloyl-arabinose ester bond in arabinoxylans, and the feruloyl-galactose ester bond in pectin. Active against paranitrophenyl-acetate, methyl ferulate and wheat arabinoxylan.</text>
</comment>
<evidence type="ECO:0000256" key="6">
    <source>
        <dbReference type="ARBA" id="ARBA00022801"/>
    </source>
</evidence>
<evidence type="ECO:0000256" key="12">
    <source>
        <dbReference type="SAM" id="SignalP"/>
    </source>
</evidence>
<dbReference type="InterPro" id="IPR008965">
    <property type="entry name" value="CBM2/CBM3_carb-bd_dom_sf"/>
</dbReference>
<feature type="domain" description="CBM2" evidence="13">
    <location>
        <begin position="324"/>
        <end position="421"/>
    </location>
</feature>
<evidence type="ECO:0000256" key="2">
    <source>
        <dbReference type="ARBA" id="ARBA00010278"/>
    </source>
</evidence>
<evidence type="ECO:0000256" key="3">
    <source>
        <dbReference type="ARBA" id="ARBA00022525"/>
    </source>
</evidence>
<dbReference type="SMART" id="SM00637">
    <property type="entry name" value="CBD_II"/>
    <property type="match status" value="1"/>
</dbReference>
<dbReference type="InterPro" id="IPR029058">
    <property type="entry name" value="AB_hydrolase_fold"/>
</dbReference>
<keyword evidence="7" id="KW-0119">Carbohydrate metabolism</keyword>
<comment type="subcellular location">
    <subcellularLocation>
        <location evidence="1">Secreted</location>
    </subcellularLocation>
</comment>
<dbReference type="SUPFAM" id="SSF53474">
    <property type="entry name" value="alpha/beta-Hydrolases"/>
    <property type="match status" value="1"/>
</dbReference>
<protein>
    <recommendedName>
        <fullName evidence="13">CBM2 domain-containing protein</fullName>
    </recommendedName>
</protein>
<dbReference type="EMBL" id="BAAANL010000004">
    <property type="protein sequence ID" value="GAA1864385.1"/>
    <property type="molecule type" value="Genomic_DNA"/>
</dbReference>
<dbReference type="Pfam" id="PF00553">
    <property type="entry name" value="CBM_2"/>
    <property type="match status" value="1"/>
</dbReference>
<dbReference type="PANTHER" id="PTHR38050">
    <property type="match status" value="1"/>
</dbReference>
<dbReference type="RefSeq" id="WP_344102853.1">
    <property type="nucleotide sequence ID" value="NZ_BAAANL010000004.1"/>
</dbReference>